<protein>
    <submittedName>
        <fullName evidence="2">Uncharacterized protein</fullName>
    </submittedName>
</protein>
<organism evidence="2 3">
    <name type="scientific">Mycena pura</name>
    <dbReference type="NCBI Taxonomy" id="153505"/>
    <lineage>
        <taxon>Eukaryota</taxon>
        <taxon>Fungi</taxon>
        <taxon>Dikarya</taxon>
        <taxon>Basidiomycota</taxon>
        <taxon>Agaricomycotina</taxon>
        <taxon>Agaricomycetes</taxon>
        <taxon>Agaricomycetidae</taxon>
        <taxon>Agaricales</taxon>
        <taxon>Marasmiineae</taxon>
        <taxon>Mycenaceae</taxon>
        <taxon>Mycena</taxon>
    </lineage>
</organism>
<reference evidence="2" key="1">
    <citation type="submission" date="2023-03" db="EMBL/GenBank/DDBJ databases">
        <title>Massive genome expansion in bonnet fungi (Mycena s.s.) driven by repeated elements and novel gene families across ecological guilds.</title>
        <authorList>
            <consortium name="Lawrence Berkeley National Laboratory"/>
            <person name="Harder C.B."/>
            <person name="Miyauchi S."/>
            <person name="Viragh M."/>
            <person name="Kuo A."/>
            <person name="Thoen E."/>
            <person name="Andreopoulos B."/>
            <person name="Lu D."/>
            <person name="Skrede I."/>
            <person name="Drula E."/>
            <person name="Henrissat B."/>
            <person name="Morin E."/>
            <person name="Kohler A."/>
            <person name="Barry K."/>
            <person name="LaButti K."/>
            <person name="Morin E."/>
            <person name="Salamov A."/>
            <person name="Lipzen A."/>
            <person name="Mereny Z."/>
            <person name="Hegedus B."/>
            <person name="Baldrian P."/>
            <person name="Stursova M."/>
            <person name="Weitz H."/>
            <person name="Taylor A."/>
            <person name="Grigoriev I.V."/>
            <person name="Nagy L.G."/>
            <person name="Martin F."/>
            <person name="Kauserud H."/>
        </authorList>
    </citation>
    <scope>NUCLEOTIDE SEQUENCE</scope>
    <source>
        <strain evidence="2">9144</strain>
    </source>
</reference>
<gene>
    <name evidence="2" type="ORF">GGX14DRAFT_404139</name>
</gene>
<keyword evidence="3" id="KW-1185">Reference proteome</keyword>
<evidence type="ECO:0000313" key="3">
    <source>
        <dbReference type="Proteomes" id="UP001219525"/>
    </source>
</evidence>
<comment type="caution">
    <text evidence="2">The sequence shown here is derived from an EMBL/GenBank/DDBJ whole genome shotgun (WGS) entry which is preliminary data.</text>
</comment>
<accession>A0AAD6Y3U4</accession>
<dbReference type="AlphaFoldDB" id="A0AAD6Y3U4"/>
<proteinExistence type="predicted"/>
<feature type="region of interest" description="Disordered" evidence="1">
    <location>
        <begin position="97"/>
        <end position="148"/>
    </location>
</feature>
<dbReference type="Proteomes" id="UP001219525">
    <property type="component" value="Unassembled WGS sequence"/>
</dbReference>
<sequence>MCVHDFGDDETGFWTRANQTLLILRSSTVVDLKSSLNQIYEDDKHTYGDPAVTTRKTIDISNVPSWQKDLGKHAAKVTPIVPSSAPPTRKRTCDMMNSDNGDPGEEHGGTGFTRAGTGTGSVGYTRVTRGLPAGKPVPVPAGTGAQPPRVRVRVVAGIPTGLPVPMPRHGRSRRD</sequence>
<dbReference type="EMBL" id="JARJCW010000092">
    <property type="protein sequence ID" value="KAJ7195224.1"/>
    <property type="molecule type" value="Genomic_DNA"/>
</dbReference>
<evidence type="ECO:0000313" key="2">
    <source>
        <dbReference type="EMBL" id="KAJ7195224.1"/>
    </source>
</evidence>
<name>A0AAD6Y3U4_9AGAR</name>
<evidence type="ECO:0000256" key="1">
    <source>
        <dbReference type="SAM" id="MobiDB-lite"/>
    </source>
</evidence>